<sequence length="62" mass="7104">GLQEPYLLPVRNEKVGDDRKSLQDEEQYEVAPSELSDISRERGSNRHKLDSSATHQAFGYQQ</sequence>
<evidence type="ECO:0000313" key="2">
    <source>
        <dbReference type="EMBL" id="VDM21146.1"/>
    </source>
</evidence>
<accession>A0A3P7EN15</accession>
<feature type="non-terminal residue" evidence="2">
    <location>
        <position position="1"/>
    </location>
</feature>
<dbReference type="EMBL" id="UYWW01012446">
    <property type="protein sequence ID" value="VDM21146.1"/>
    <property type="molecule type" value="Genomic_DNA"/>
</dbReference>
<dbReference type="InParanoid" id="A0A3P7EN15"/>
<feature type="compositionally biased region" description="Basic and acidic residues" evidence="1">
    <location>
        <begin position="37"/>
        <end position="50"/>
    </location>
</feature>
<gene>
    <name evidence="2" type="ORF">WBA_LOCUS11751</name>
</gene>
<keyword evidence="3" id="KW-1185">Reference proteome</keyword>
<evidence type="ECO:0000256" key="1">
    <source>
        <dbReference type="SAM" id="MobiDB-lite"/>
    </source>
</evidence>
<evidence type="ECO:0000313" key="3">
    <source>
        <dbReference type="Proteomes" id="UP000270924"/>
    </source>
</evidence>
<feature type="compositionally biased region" description="Basic and acidic residues" evidence="1">
    <location>
        <begin position="11"/>
        <end position="23"/>
    </location>
</feature>
<reference evidence="2 3" key="1">
    <citation type="submission" date="2018-11" db="EMBL/GenBank/DDBJ databases">
        <authorList>
            <consortium name="Pathogen Informatics"/>
        </authorList>
    </citation>
    <scope>NUCLEOTIDE SEQUENCE [LARGE SCALE GENOMIC DNA]</scope>
</reference>
<organism evidence="2 3">
    <name type="scientific">Wuchereria bancrofti</name>
    <dbReference type="NCBI Taxonomy" id="6293"/>
    <lineage>
        <taxon>Eukaryota</taxon>
        <taxon>Metazoa</taxon>
        <taxon>Ecdysozoa</taxon>
        <taxon>Nematoda</taxon>
        <taxon>Chromadorea</taxon>
        <taxon>Rhabditida</taxon>
        <taxon>Spirurina</taxon>
        <taxon>Spiruromorpha</taxon>
        <taxon>Filarioidea</taxon>
        <taxon>Onchocercidae</taxon>
        <taxon>Wuchereria</taxon>
    </lineage>
</organism>
<proteinExistence type="predicted"/>
<feature type="region of interest" description="Disordered" evidence="1">
    <location>
        <begin position="1"/>
        <end position="62"/>
    </location>
</feature>
<dbReference type="AlphaFoldDB" id="A0A3P7EN15"/>
<name>A0A3P7EN15_WUCBA</name>
<feature type="compositionally biased region" description="Polar residues" evidence="1">
    <location>
        <begin position="51"/>
        <end position="62"/>
    </location>
</feature>
<dbReference type="Proteomes" id="UP000270924">
    <property type="component" value="Unassembled WGS sequence"/>
</dbReference>
<protein>
    <submittedName>
        <fullName evidence="2">Uncharacterized protein</fullName>
    </submittedName>
</protein>